<feature type="region of interest" description="Disordered" evidence="2">
    <location>
        <begin position="633"/>
        <end position="654"/>
    </location>
</feature>
<dbReference type="GO" id="GO:0005634">
    <property type="term" value="C:nucleus"/>
    <property type="evidence" value="ECO:0007669"/>
    <property type="project" value="InterPro"/>
</dbReference>
<reference evidence="6" key="1">
    <citation type="journal article" date="2023" name="Commun. Biol.">
        <title>Genome analysis of Parmales, the sister group of diatoms, reveals the evolutionary specialization of diatoms from phago-mixotrophs to photoautotrophs.</title>
        <authorList>
            <person name="Ban H."/>
            <person name="Sato S."/>
            <person name="Yoshikawa S."/>
            <person name="Yamada K."/>
            <person name="Nakamura Y."/>
            <person name="Ichinomiya M."/>
            <person name="Sato N."/>
            <person name="Blanc-Mathieu R."/>
            <person name="Endo H."/>
            <person name="Kuwata A."/>
            <person name="Ogata H."/>
        </authorList>
    </citation>
    <scope>NUCLEOTIDE SEQUENCE [LARGE SCALE GENOMIC DNA]</scope>
</reference>
<dbReference type="InterPro" id="IPR007034">
    <property type="entry name" value="BMS1_TSR1_C"/>
</dbReference>
<comment type="caution">
    <text evidence="5">The sequence shown here is derived from an EMBL/GenBank/DDBJ whole genome shotgun (WGS) entry which is preliminary data.</text>
</comment>
<evidence type="ECO:0000259" key="4">
    <source>
        <dbReference type="SMART" id="SM01362"/>
    </source>
</evidence>
<dbReference type="GO" id="GO:0003924">
    <property type="term" value="F:GTPase activity"/>
    <property type="evidence" value="ECO:0007669"/>
    <property type="project" value="TreeGrafter"/>
</dbReference>
<dbReference type="GO" id="GO:0030688">
    <property type="term" value="C:preribosome, small subunit precursor"/>
    <property type="evidence" value="ECO:0007669"/>
    <property type="project" value="TreeGrafter"/>
</dbReference>
<feature type="compositionally biased region" description="Basic and acidic residues" evidence="2">
    <location>
        <begin position="77"/>
        <end position="89"/>
    </location>
</feature>
<evidence type="ECO:0000313" key="5">
    <source>
        <dbReference type="EMBL" id="GMI35379.1"/>
    </source>
</evidence>
<name>A0A9W7G704_9STRA</name>
<evidence type="ECO:0000313" key="6">
    <source>
        <dbReference type="Proteomes" id="UP001165065"/>
    </source>
</evidence>
<dbReference type="Pfam" id="PF04950">
    <property type="entry name" value="RIBIOP_C"/>
    <property type="match status" value="1"/>
</dbReference>
<protein>
    <recommendedName>
        <fullName evidence="7">Bms1-type G domain-containing protein</fullName>
    </recommendedName>
</protein>
<feature type="compositionally biased region" description="Acidic residues" evidence="2">
    <location>
        <begin position="460"/>
        <end position="472"/>
    </location>
</feature>
<sequence length="919" mass="101363">MNGLVDLRAKFEVLQSPPPKANCSKPPKMPSSHRSGGLKQSNKGHKTGGSSKRSQKRQQGGKVNKSVKNKTSAALESKGRVNRQNEAKQRRQNARQATVSARRIGSLSTSTSSPTFSSSSSSPPKIVGVVSLSEPRMRPDGAAVRVTESSVKVFIDSSPDTSSAASDPTITTFPQLKGQVQLLTPSHFGADESSFSCPKYIPAVLEMSRVCDVLLFVIDGVSALAPPVHAATSATTSGDESYPNLFSVLGERTLTAIKAQGLPTVLSLLMLPPGCSTNQNVSKKNGGMTKGERRKIEDLRKYTSRFLKGEVGYDVKVVEDDCSPPPPSPISTTNNNNQVLPPPTPLSRALVSTAPSPIHFVSSNPRNYLVSSSYFYDSNSRALTVEGFVRGNGALSANDLVHIPQGGTFKLASIINASKVRKNAPPPVPITSDPSSQEPLDMFASPDLLDGEQNLVGFDGDDQLSDYDDMEDVNPAAARPAGWSDYQNAWLEDADQDELDSVGDGDDFDHGELSDMFNKKSDRSQDDVDMDEADGMISSAERAELAKRRRAAEEELEFPDEVQCNEDEEASKRFARYRALKSFRKSTWDPKENLPEDYSTLFHFSNFKATARSVLAEAKEVVEELVKVDKKNDAVPKEEDAMDMGREDEKDDEEEDEFTQSLKFCVQPNRKVALTIADVTPAQFTVLSKKRILTLTTLLPHENKMSVLHFNICQNLKCETDDDSGKEAPVKSKDVLTFQVGFRSWQSKPIFSQNNLNSDKHKFERFLRPQAFMACSTYGPVTYGPCPVLVWREPRPGQSQRQLVAVGSVLGADADRIVVKRVILTGYPVRVHKRTATVKYMFYNPDDVKWFKPAGLTTKHGLQGNIVESIGTHGAMKCLFNQPIKQHDTVCLTLWKRIYPKYKEEKEKEKEEGKTFVVT</sequence>
<dbReference type="AlphaFoldDB" id="A0A9W7G704"/>
<accession>A0A9W7G704</accession>
<dbReference type="Proteomes" id="UP001165065">
    <property type="component" value="Unassembled WGS sequence"/>
</dbReference>
<feature type="region of interest" description="Disordered" evidence="2">
    <location>
        <begin position="1"/>
        <end position="127"/>
    </location>
</feature>
<dbReference type="EMBL" id="BRYA01000054">
    <property type="protein sequence ID" value="GMI35379.1"/>
    <property type="molecule type" value="Genomic_DNA"/>
</dbReference>
<proteinExistence type="inferred from homology"/>
<dbReference type="GO" id="GO:0000462">
    <property type="term" value="P:maturation of SSU-rRNA from tricistronic rRNA transcript (SSU-rRNA, 5.8S rRNA, LSU-rRNA)"/>
    <property type="evidence" value="ECO:0007669"/>
    <property type="project" value="TreeGrafter"/>
</dbReference>
<dbReference type="GO" id="GO:0034511">
    <property type="term" value="F:U3 snoRNA binding"/>
    <property type="evidence" value="ECO:0007669"/>
    <property type="project" value="TreeGrafter"/>
</dbReference>
<evidence type="ECO:0000259" key="3">
    <source>
        <dbReference type="SMART" id="SM00785"/>
    </source>
</evidence>
<dbReference type="OrthoDB" id="119302at2759"/>
<dbReference type="Pfam" id="PF08142">
    <property type="entry name" value="AARP2CN"/>
    <property type="match status" value="1"/>
</dbReference>
<feature type="region of interest" description="Disordered" evidence="2">
    <location>
        <begin position="498"/>
        <end position="529"/>
    </location>
</feature>
<organism evidence="5 6">
    <name type="scientific">Triparma columacea</name>
    <dbReference type="NCBI Taxonomy" id="722753"/>
    <lineage>
        <taxon>Eukaryota</taxon>
        <taxon>Sar</taxon>
        <taxon>Stramenopiles</taxon>
        <taxon>Ochrophyta</taxon>
        <taxon>Bolidophyceae</taxon>
        <taxon>Parmales</taxon>
        <taxon>Triparmaceae</taxon>
        <taxon>Triparma</taxon>
    </lineage>
</organism>
<evidence type="ECO:0000256" key="2">
    <source>
        <dbReference type="SAM" id="MobiDB-lite"/>
    </source>
</evidence>
<gene>
    <name evidence="5" type="ORF">TrCOL_g6350</name>
</gene>
<dbReference type="InterPro" id="IPR012948">
    <property type="entry name" value="AARP2CN"/>
</dbReference>
<feature type="compositionally biased region" description="Low complexity" evidence="2">
    <location>
        <begin position="106"/>
        <end position="124"/>
    </location>
</feature>
<feature type="compositionally biased region" description="Acidic residues" evidence="2">
    <location>
        <begin position="498"/>
        <end position="507"/>
    </location>
</feature>
<feature type="compositionally biased region" description="Basic and acidic residues" evidence="2">
    <location>
        <begin position="508"/>
        <end position="526"/>
    </location>
</feature>
<feature type="domain" description="Ribosome biogenesis protein BMS1/TSR1 C-terminal" evidence="4">
    <location>
        <begin position="561"/>
        <end position="898"/>
    </location>
</feature>
<dbReference type="SMART" id="SM01362">
    <property type="entry name" value="DUF663"/>
    <property type="match status" value="1"/>
</dbReference>
<feature type="domain" description="AARP2CN" evidence="3">
    <location>
        <begin position="344"/>
        <end position="421"/>
    </location>
</feature>
<dbReference type="PANTHER" id="PTHR12858:SF1">
    <property type="entry name" value="PRE-RRNA-PROCESSING PROTEIN TSR1 HOMOLOG"/>
    <property type="match status" value="1"/>
</dbReference>
<evidence type="ECO:0000256" key="1">
    <source>
        <dbReference type="ARBA" id="ARBA00038288"/>
    </source>
</evidence>
<dbReference type="InterPro" id="IPR039761">
    <property type="entry name" value="Bms1/Tsr1"/>
</dbReference>
<dbReference type="GO" id="GO:0005525">
    <property type="term" value="F:GTP binding"/>
    <property type="evidence" value="ECO:0007669"/>
    <property type="project" value="TreeGrafter"/>
</dbReference>
<feature type="compositionally biased region" description="Polar residues" evidence="2">
    <location>
        <begin position="32"/>
        <end position="41"/>
    </location>
</feature>
<dbReference type="SMART" id="SM00785">
    <property type="entry name" value="AARP2CN"/>
    <property type="match status" value="1"/>
</dbReference>
<dbReference type="PANTHER" id="PTHR12858">
    <property type="entry name" value="RIBOSOME BIOGENESIS PROTEIN"/>
    <property type="match status" value="1"/>
</dbReference>
<dbReference type="GO" id="GO:0000479">
    <property type="term" value="P:endonucleolytic cleavage of tricistronic rRNA transcript (SSU-rRNA, 5.8S rRNA, LSU-rRNA)"/>
    <property type="evidence" value="ECO:0007669"/>
    <property type="project" value="TreeGrafter"/>
</dbReference>
<feature type="compositionally biased region" description="Basic and acidic residues" evidence="2">
    <location>
        <begin position="633"/>
        <end position="648"/>
    </location>
</feature>
<evidence type="ECO:0008006" key="7">
    <source>
        <dbReference type="Google" id="ProtNLM"/>
    </source>
</evidence>
<feature type="region of interest" description="Disordered" evidence="2">
    <location>
        <begin position="460"/>
        <end position="481"/>
    </location>
</feature>
<comment type="similarity">
    <text evidence="1">Belongs to the TRAFAC class translation factor GTPase superfamily. Bms1-like GTPase family. TSR1 subfamily.</text>
</comment>
<keyword evidence="6" id="KW-1185">Reference proteome</keyword>